<organism evidence="12 13">
    <name type="scientific">Ruminiclostridium cellulolyticum (strain ATCC 35319 / DSM 5812 / JCM 6584 / H10)</name>
    <name type="common">Clostridium cellulolyticum</name>
    <dbReference type="NCBI Taxonomy" id="394503"/>
    <lineage>
        <taxon>Bacteria</taxon>
        <taxon>Bacillati</taxon>
        <taxon>Bacillota</taxon>
        <taxon>Clostridia</taxon>
        <taxon>Eubacteriales</taxon>
        <taxon>Oscillospiraceae</taxon>
        <taxon>Ruminiclostridium</taxon>
    </lineage>
</organism>
<evidence type="ECO:0000259" key="11">
    <source>
        <dbReference type="Pfam" id="PF02096"/>
    </source>
</evidence>
<keyword evidence="2" id="KW-0813">Transport</keyword>
<gene>
    <name evidence="12" type="ordered locus">Ccel_3488</name>
</gene>
<dbReference type="PANTHER" id="PTHR12428:SF65">
    <property type="entry name" value="CYTOCHROME C OXIDASE ASSEMBLY PROTEIN COX18, MITOCHONDRIAL"/>
    <property type="match status" value="1"/>
</dbReference>
<feature type="transmembrane region" description="Helical" evidence="10">
    <location>
        <begin position="231"/>
        <end position="256"/>
    </location>
</feature>
<dbReference type="HOGENOM" id="CLU_036138_4_2_9"/>
<proteinExistence type="inferred from homology"/>
<comment type="subcellular location">
    <subcellularLocation>
        <location evidence="1">Cell membrane</location>
        <topology evidence="1">Multi-pass membrane protein</topology>
    </subcellularLocation>
    <subcellularLocation>
        <location evidence="9">Membrane</location>
        <topology evidence="9">Multi-pass membrane protein</topology>
    </subcellularLocation>
</comment>
<dbReference type="Pfam" id="PF02096">
    <property type="entry name" value="60KD_IMP"/>
    <property type="match status" value="1"/>
</dbReference>
<dbReference type="GO" id="GO:0032977">
    <property type="term" value="F:membrane insertase activity"/>
    <property type="evidence" value="ECO:0007669"/>
    <property type="project" value="InterPro"/>
</dbReference>
<sequence length="281" mass="32018">MFDILIRPLGQFLYWIYKTIAFENYGLALIIFTIIVRSIMVPLTLRQYKSSAEMQKVQPLLQEIQRKYANDKAKLNEEMMKLYQEHKINPAGGCLPLLIQMPILLALWQAITKPLKYMLGFTATQLNNLAVESKIPINSAYSEINTITHFMSRGEGEKVGNLNMFFPSHGFGINLGDIPTWHFNEIVNNPKNAVLLLLPLIATLTTYLTVRMSMPKSKTTDKAANPMGNSMMYISPIMTLIFSFQFPAGLALYWIAGNVFAIAQQYYVNKYVLNKKEEVSK</sequence>
<feature type="transmembrane region" description="Helical" evidence="10">
    <location>
        <begin position="193"/>
        <end position="210"/>
    </location>
</feature>
<evidence type="ECO:0000256" key="4">
    <source>
        <dbReference type="ARBA" id="ARBA00022692"/>
    </source>
</evidence>
<dbReference type="NCBIfam" id="TIGR03592">
    <property type="entry name" value="yidC_oxa1_cterm"/>
    <property type="match status" value="1"/>
</dbReference>
<evidence type="ECO:0000256" key="10">
    <source>
        <dbReference type="SAM" id="Phobius"/>
    </source>
</evidence>
<evidence type="ECO:0000256" key="9">
    <source>
        <dbReference type="RuleBase" id="RU003945"/>
    </source>
</evidence>
<evidence type="ECO:0000256" key="7">
    <source>
        <dbReference type="ARBA" id="ARBA00023136"/>
    </source>
</evidence>
<dbReference type="GO" id="GO:0051205">
    <property type="term" value="P:protein insertion into membrane"/>
    <property type="evidence" value="ECO:0007669"/>
    <property type="project" value="TreeGrafter"/>
</dbReference>
<feature type="domain" description="Membrane insertase YidC/Oxa/ALB C-terminal" evidence="11">
    <location>
        <begin position="25"/>
        <end position="270"/>
    </location>
</feature>
<reference evidence="12 13" key="1">
    <citation type="submission" date="2009-01" db="EMBL/GenBank/DDBJ databases">
        <title>Complete sequence of Clostridium cellulolyticum H10.</title>
        <authorList>
            <consortium name="US DOE Joint Genome Institute"/>
            <person name="Lucas S."/>
            <person name="Copeland A."/>
            <person name="Lapidus A."/>
            <person name="Glavina del Rio T."/>
            <person name="Dalin E."/>
            <person name="Tice H."/>
            <person name="Bruce D."/>
            <person name="Goodwin L."/>
            <person name="Pitluck S."/>
            <person name="Chertkov O."/>
            <person name="Saunders E."/>
            <person name="Brettin T."/>
            <person name="Detter J.C."/>
            <person name="Han C."/>
            <person name="Larimer F."/>
            <person name="Land M."/>
            <person name="Hauser L."/>
            <person name="Kyrpides N."/>
            <person name="Ivanova N."/>
            <person name="Zhou J."/>
            <person name="Richardson P."/>
        </authorList>
    </citation>
    <scope>NUCLEOTIDE SEQUENCE [LARGE SCALE GENOMIC DNA]</scope>
    <source>
        <strain evidence="13">ATCC 35319 / DSM 5812 / JCM 6584 / H10</strain>
    </source>
</reference>
<evidence type="ECO:0000256" key="2">
    <source>
        <dbReference type="ARBA" id="ARBA00022448"/>
    </source>
</evidence>
<evidence type="ECO:0000256" key="6">
    <source>
        <dbReference type="ARBA" id="ARBA00022989"/>
    </source>
</evidence>
<evidence type="ECO:0000256" key="8">
    <source>
        <dbReference type="ARBA" id="ARBA00023186"/>
    </source>
</evidence>
<dbReference type="PANTHER" id="PTHR12428">
    <property type="entry name" value="OXA1"/>
    <property type="match status" value="1"/>
</dbReference>
<feature type="transmembrane region" description="Helical" evidence="10">
    <location>
        <begin position="88"/>
        <end position="111"/>
    </location>
</feature>
<name>B8I2B2_RUMCH</name>
<keyword evidence="7 10" id="KW-0472">Membrane</keyword>
<evidence type="ECO:0000256" key="5">
    <source>
        <dbReference type="ARBA" id="ARBA00022927"/>
    </source>
</evidence>
<protein>
    <submittedName>
        <fullName evidence="12">60 kDa inner membrane insertion protein</fullName>
    </submittedName>
</protein>
<dbReference type="RefSeq" id="WP_015926827.1">
    <property type="nucleotide sequence ID" value="NC_011898.1"/>
</dbReference>
<keyword evidence="13" id="KW-1185">Reference proteome</keyword>
<dbReference type="STRING" id="394503.Ccel_3488"/>
<comment type="similarity">
    <text evidence="9">Belongs to the OXA1/ALB3/YidC family.</text>
</comment>
<dbReference type="GO" id="GO:0015031">
    <property type="term" value="P:protein transport"/>
    <property type="evidence" value="ECO:0007669"/>
    <property type="project" value="UniProtKB-KW"/>
</dbReference>
<dbReference type="EMBL" id="CP001348">
    <property type="protein sequence ID" value="ACL77775.1"/>
    <property type="molecule type" value="Genomic_DNA"/>
</dbReference>
<keyword evidence="5" id="KW-0653">Protein transport</keyword>
<dbReference type="InterPro" id="IPR047196">
    <property type="entry name" value="YidC_ALB_C"/>
</dbReference>
<dbReference type="OrthoDB" id="9780552at2"/>
<keyword evidence="8" id="KW-0143">Chaperone</keyword>
<keyword evidence="3" id="KW-1003">Cell membrane</keyword>
<accession>B8I2B2</accession>
<keyword evidence="4 9" id="KW-0812">Transmembrane</keyword>
<dbReference type="KEGG" id="cce:Ccel_3488"/>
<evidence type="ECO:0000313" key="12">
    <source>
        <dbReference type="EMBL" id="ACL77775.1"/>
    </source>
</evidence>
<dbReference type="CDD" id="cd20070">
    <property type="entry name" value="5TM_YidC_Alb3"/>
    <property type="match status" value="1"/>
</dbReference>
<keyword evidence="6 10" id="KW-1133">Transmembrane helix</keyword>
<dbReference type="InterPro" id="IPR028055">
    <property type="entry name" value="YidC/Oxa/ALB_C"/>
</dbReference>
<evidence type="ECO:0000256" key="1">
    <source>
        <dbReference type="ARBA" id="ARBA00004651"/>
    </source>
</evidence>
<dbReference type="AlphaFoldDB" id="B8I2B2"/>
<evidence type="ECO:0000256" key="3">
    <source>
        <dbReference type="ARBA" id="ARBA00022475"/>
    </source>
</evidence>
<evidence type="ECO:0000313" key="13">
    <source>
        <dbReference type="Proteomes" id="UP000001349"/>
    </source>
</evidence>
<dbReference type="eggNOG" id="COG0706">
    <property type="taxonomic scope" value="Bacteria"/>
</dbReference>
<dbReference type="InterPro" id="IPR001708">
    <property type="entry name" value="YidC/ALB3/OXA1/COX18"/>
</dbReference>
<dbReference type="GO" id="GO:0005886">
    <property type="term" value="C:plasma membrane"/>
    <property type="evidence" value="ECO:0007669"/>
    <property type="project" value="UniProtKB-SubCell"/>
</dbReference>
<dbReference type="Proteomes" id="UP000001349">
    <property type="component" value="Chromosome"/>
</dbReference>